<dbReference type="Proteomes" id="UP000178129">
    <property type="component" value="Unassembled WGS sequence"/>
</dbReference>
<keyword evidence="1" id="KW-0175">Coiled coil</keyword>
<evidence type="ECO:0000313" key="4">
    <source>
        <dbReference type="Proteomes" id="UP000178129"/>
    </source>
</evidence>
<name>A0A1E1K777_9HELO</name>
<evidence type="ECO:0008006" key="5">
    <source>
        <dbReference type="Google" id="ProtNLM"/>
    </source>
</evidence>
<evidence type="ECO:0000313" key="3">
    <source>
        <dbReference type="EMBL" id="CZS93770.1"/>
    </source>
</evidence>
<feature type="compositionally biased region" description="Low complexity" evidence="2">
    <location>
        <begin position="64"/>
        <end position="83"/>
    </location>
</feature>
<evidence type="ECO:0000256" key="1">
    <source>
        <dbReference type="SAM" id="Coils"/>
    </source>
</evidence>
<sequence>MGWLWGSSDPADDDNKGKDPLRGLDPSLRDFLKKESPVKYETATSQSHPAPIPTPQPQDSLSPKTQTTSSQSTSTSTSKTSSSFPEAANETQVPSQSLYKDGRYAHLWKTYESQYEVENANKTDQEKINDVLEGYKYRKHEIGKAALENCALEQLEVNYCFKNGSWGSRMTMCRKENREFERCYTMQAKFLKALGYLSTFDRPPEVDEQIQMHADTLYHRMLDQERAVADAKASNTPPPVFAPLLSSSKVPGAAHANKPENELQPSDLPEKVQVAFKKRLEGLSNEERELEERAIKAEIQAGVEVAKNLGKLYEVQKEERRVRKEMGRETIGDKIASVLGFR</sequence>
<accession>A0A1E1K777</accession>
<reference evidence="4" key="1">
    <citation type="submission" date="2016-03" db="EMBL/GenBank/DDBJ databases">
        <authorList>
            <person name="Ploux O."/>
        </authorList>
    </citation>
    <scope>NUCLEOTIDE SEQUENCE [LARGE SCALE GENOMIC DNA]</scope>
    <source>
        <strain evidence="4">UK7</strain>
    </source>
</reference>
<organism evidence="3 4">
    <name type="scientific">Rhynchosporium graminicola</name>
    <dbReference type="NCBI Taxonomy" id="2792576"/>
    <lineage>
        <taxon>Eukaryota</taxon>
        <taxon>Fungi</taxon>
        <taxon>Dikarya</taxon>
        <taxon>Ascomycota</taxon>
        <taxon>Pezizomycotina</taxon>
        <taxon>Leotiomycetes</taxon>
        <taxon>Helotiales</taxon>
        <taxon>Ploettnerulaceae</taxon>
        <taxon>Rhynchosporium</taxon>
    </lineage>
</organism>
<protein>
    <recommendedName>
        <fullName evidence="5">Autophagy protein</fullName>
    </recommendedName>
</protein>
<dbReference type="AlphaFoldDB" id="A0A1E1K777"/>
<feature type="region of interest" description="Disordered" evidence="2">
    <location>
        <begin position="1"/>
        <end position="96"/>
    </location>
</feature>
<comment type="caution">
    <text evidence="3">The sequence shown here is derived from an EMBL/GenBank/DDBJ whole genome shotgun (WGS) entry which is preliminary data.</text>
</comment>
<evidence type="ECO:0000256" key="2">
    <source>
        <dbReference type="SAM" id="MobiDB-lite"/>
    </source>
</evidence>
<dbReference type="EMBL" id="FJUW01000007">
    <property type="protein sequence ID" value="CZS93770.1"/>
    <property type="molecule type" value="Genomic_DNA"/>
</dbReference>
<dbReference type="STRING" id="914237.A0A1E1K777"/>
<feature type="coiled-coil region" evidence="1">
    <location>
        <begin position="273"/>
        <end position="300"/>
    </location>
</feature>
<dbReference type="InParanoid" id="A0A1E1K777"/>
<feature type="compositionally biased region" description="Basic and acidic residues" evidence="2">
    <location>
        <begin position="13"/>
        <end position="38"/>
    </location>
</feature>
<keyword evidence="4" id="KW-1185">Reference proteome</keyword>
<proteinExistence type="predicted"/>
<gene>
    <name evidence="3" type="ORF">RCO7_07989</name>
</gene>